<evidence type="ECO:0000313" key="2">
    <source>
        <dbReference type="EMBL" id="AYG01422.1"/>
    </source>
</evidence>
<sequence length="214" mass="24645">MIDLEKIAEFAKKVHIENNDGHGFDHIERVVALANKILLTEPSANREIVLAACYLHDTYDEKLTDHVEQQKIFVSEFLNTVSTDSIVNKQIFIIIDNMSFSSNIESRKSLDINGQIVQDADRLDAMGAWGIARTLEYGWAHGRVLYDPADKPVNVLTKADYHQKKRTTLNHFYEKLFLLEDLLNTDEAKNIGKKRNQIMHDFVKAIEQEYDESH</sequence>
<name>A0A387BGY1_9LACT</name>
<dbReference type="Pfam" id="PF01966">
    <property type="entry name" value="HD"/>
    <property type="match status" value="1"/>
</dbReference>
<dbReference type="SUPFAM" id="SSF109604">
    <property type="entry name" value="HD-domain/PDEase-like"/>
    <property type="match status" value="1"/>
</dbReference>
<dbReference type="Gene3D" id="1.10.472.50">
    <property type="entry name" value="HD-domain/PDEase-like"/>
    <property type="match status" value="1"/>
</dbReference>
<reference evidence="2 3" key="1">
    <citation type="submission" date="2018-09" db="EMBL/GenBank/DDBJ databases">
        <title>Genome sequencing of strain 1JSPR-7.</title>
        <authorList>
            <person name="Heo J."/>
            <person name="Kim S.-J."/>
            <person name="Kwon S.-W."/>
        </authorList>
    </citation>
    <scope>NUCLEOTIDE SEQUENCE [LARGE SCALE GENOMIC DNA]</scope>
    <source>
        <strain evidence="2 3">1JSPR-7</strain>
    </source>
</reference>
<dbReference type="PANTHER" id="PTHR33594">
    <property type="entry name" value="SUPERFAMILY HYDROLASE, PUTATIVE (AFU_ORTHOLOGUE AFUA_1G03035)-RELATED"/>
    <property type="match status" value="1"/>
</dbReference>
<dbReference type="KEGG" id="lact:D7I46_10285"/>
<dbReference type="PANTHER" id="PTHR33594:SF1">
    <property type="entry name" value="HD_PDEASE DOMAIN-CONTAINING PROTEIN"/>
    <property type="match status" value="1"/>
</dbReference>
<dbReference type="CDD" id="cd00077">
    <property type="entry name" value="HDc"/>
    <property type="match status" value="1"/>
</dbReference>
<gene>
    <name evidence="2" type="ORF">D7I46_10285</name>
</gene>
<dbReference type="EMBL" id="CP032627">
    <property type="protein sequence ID" value="AYG01422.1"/>
    <property type="molecule type" value="Genomic_DNA"/>
</dbReference>
<accession>A0A387BGY1</accession>
<dbReference type="RefSeq" id="WP_120772795.1">
    <property type="nucleotide sequence ID" value="NZ_CP032627.1"/>
</dbReference>
<feature type="domain" description="HD/PDEase" evidence="1">
    <location>
        <begin position="19"/>
        <end position="135"/>
    </location>
</feature>
<dbReference type="AlphaFoldDB" id="A0A387BGY1"/>
<dbReference type="InterPro" id="IPR003607">
    <property type="entry name" value="HD/PDEase_dom"/>
</dbReference>
<organism evidence="2 3">
    <name type="scientific">Lactococcus allomyrinae</name>
    <dbReference type="NCBI Taxonomy" id="2419773"/>
    <lineage>
        <taxon>Bacteria</taxon>
        <taxon>Bacillati</taxon>
        <taxon>Bacillota</taxon>
        <taxon>Bacilli</taxon>
        <taxon>Lactobacillales</taxon>
        <taxon>Streptococcaceae</taxon>
        <taxon>Lactococcus</taxon>
    </lineage>
</organism>
<dbReference type="InterPro" id="IPR006674">
    <property type="entry name" value="HD_domain"/>
</dbReference>
<dbReference type="SMART" id="SM00471">
    <property type="entry name" value="HDc"/>
    <property type="match status" value="1"/>
</dbReference>
<evidence type="ECO:0000259" key="1">
    <source>
        <dbReference type="SMART" id="SM00471"/>
    </source>
</evidence>
<dbReference type="OrthoDB" id="9797344at2"/>
<dbReference type="Gene3D" id="1.20.58.1910">
    <property type="match status" value="1"/>
</dbReference>
<proteinExistence type="predicted"/>
<keyword evidence="3" id="KW-1185">Reference proteome</keyword>
<protein>
    <submittedName>
        <fullName evidence="2">HD domain-containing protein</fullName>
    </submittedName>
</protein>
<dbReference type="Proteomes" id="UP000269374">
    <property type="component" value="Chromosome"/>
</dbReference>
<evidence type="ECO:0000313" key="3">
    <source>
        <dbReference type="Proteomes" id="UP000269374"/>
    </source>
</evidence>